<dbReference type="PATRIC" id="fig|1515334.3.peg.4259"/>
<protein>
    <submittedName>
        <fullName evidence="5">Aldehyde-activating protein</fullName>
    </submittedName>
</protein>
<feature type="domain" description="CENP-V/GFA" evidence="4">
    <location>
        <begin position="5"/>
        <end position="113"/>
    </location>
</feature>
<evidence type="ECO:0000256" key="2">
    <source>
        <dbReference type="ARBA" id="ARBA00022723"/>
    </source>
</evidence>
<keyword evidence="3" id="KW-0862">Zinc</keyword>
<dbReference type="GO" id="GO:0016846">
    <property type="term" value="F:carbon-sulfur lyase activity"/>
    <property type="evidence" value="ECO:0007669"/>
    <property type="project" value="InterPro"/>
</dbReference>
<dbReference type="GO" id="GO:0046872">
    <property type="term" value="F:metal ion binding"/>
    <property type="evidence" value="ECO:0007669"/>
    <property type="project" value="UniProtKB-KW"/>
</dbReference>
<dbReference type="PROSITE" id="PS51891">
    <property type="entry name" value="CENP_V_GFA"/>
    <property type="match status" value="1"/>
</dbReference>
<dbReference type="InterPro" id="IPR011057">
    <property type="entry name" value="Mss4-like_sf"/>
</dbReference>
<evidence type="ECO:0000313" key="5">
    <source>
        <dbReference type="EMBL" id="KHQ51190.1"/>
    </source>
</evidence>
<comment type="caution">
    <text evidence="5">The sequence shown here is derived from an EMBL/GenBank/DDBJ whole genome shotgun (WGS) entry which is preliminary data.</text>
</comment>
<comment type="similarity">
    <text evidence="1">Belongs to the Gfa family.</text>
</comment>
<keyword evidence="2" id="KW-0479">Metal-binding</keyword>
<dbReference type="PANTHER" id="PTHR28620">
    <property type="entry name" value="CENTROMERE PROTEIN V"/>
    <property type="match status" value="1"/>
</dbReference>
<keyword evidence="6" id="KW-1185">Reference proteome</keyword>
<reference evidence="5 6" key="1">
    <citation type="submission" date="2014-10" db="EMBL/GenBank/DDBJ databases">
        <title>Genome sequence of Ponticoccus sp. strain UMTAT08 isolated from clonal culture of toxic dinoflagellate Alexandrium tamiyavanichii.</title>
        <authorList>
            <person name="Gan H.Y."/>
            <person name="Muhd D.-D."/>
            <person name="Mohd Noor M.E."/>
            <person name="Yeong Y.S."/>
            <person name="Usup G."/>
        </authorList>
    </citation>
    <scope>NUCLEOTIDE SEQUENCE [LARGE SCALE GENOMIC DNA]</scope>
    <source>
        <strain evidence="5 6">UMTAT08</strain>
    </source>
</reference>
<dbReference type="Proteomes" id="UP000030960">
    <property type="component" value="Unassembled WGS sequence"/>
</dbReference>
<evidence type="ECO:0000256" key="3">
    <source>
        <dbReference type="ARBA" id="ARBA00022833"/>
    </source>
</evidence>
<dbReference type="Pfam" id="PF04828">
    <property type="entry name" value="GFA"/>
    <property type="match status" value="1"/>
</dbReference>
<dbReference type="STRING" id="561184.SAMN05216376_12022"/>
<organism evidence="5 6">
    <name type="scientific">Mameliella alba</name>
    <dbReference type="NCBI Taxonomy" id="561184"/>
    <lineage>
        <taxon>Bacteria</taxon>
        <taxon>Pseudomonadati</taxon>
        <taxon>Pseudomonadota</taxon>
        <taxon>Alphaproteobacteria</taxon>
        <taxon>Rhodobacterales</taxon>
        <taxon>Roseobacteraceae</taxon>
        <taxon>Mameliella</taxon>
    </lineage>
</organism>
<dbReference type="SUPFAM" id="SSF51316">
    <property type="entry name" value="Mss4-like"/>
    <property type="match status" value="1"/>
</dbReference>
<name>A0A0B3RIU7_9RHOB</name>
<evidence type="ECO:0000313" key="6">
    <source>
        <dbReference type="Proteomes" id="UP000030960"/>
    </source>
</evidence>
<accession>A0A0B3RIU7</accession>
<dbReference type="Gene3D" id="2.170.150.70">
    <property type="match status" value="1"/>
</dbReference>
<proteinExistence type="inferred from homology"/>
<dbReference type="PANTHER" id="PTHR28620:SF1">
    <property type="entry name" value="CENP-V_GFA DOMAIN-CONTAINING PROTEIN"/>
    <property type="match status" value="1"/>
</dbReference>
<gene>
    <name evidence="5" type="ORF">OA50_04221</name>
</gene>
<dbReference type="InterPro" id="IPR006913">
    <property type="entry name" value="CENP-V/GFA"/>
</dbReference>
<dbReference type="OrthoDB" id="9807246at2"/>
<dbReference type="AlphaFoldDB" id="A0A0B3RIU7"/>
<sequence>MTEIHTATCHCGAVELRVRLSDGTATARRCDCSYCRRRSAAVVSAPLDGIEVVKGTENLALYSFGTHTAQHHFCKTCGIYMYHRRRSNPNEYGVNLYCIEGMEPKDFEPLGWNDGVNHPSDR</sequence>
<evidence type="ECO:0000256" key="1">
    <source>
        <dbReference type="ARBA" id="ARBA00005495"/>
    </source>
</evidence>
<dbReference type="EMBL" id="JSUQ01000019">
    <property type="protein sequence ID" value="KHQ51190.1"/>
    <property type="molecule type" value="Genomic_DNA"/>
</dbReference>
<dbReference type="InterPro" id="IPR052355">
    <property type="entry name" value="CENP-V-like"/>
</dbReference>
<evidence type="ECO:0000259" key="4">
    <source>
        <dbReference type="PROSITE" id="PS51891"/>
    </source>
</evidence>
<dbReference type="RefSeq" id="WP_043144946.1">
    <property type="nucleotide sequence ID" value="NZ_JSUQ01000019.1"/>
</dbReference>